<dbReference type="PANTHER" id="PTHR23150:SF36">
    <property type="entry name" value="HERCYNINE OXYGENASE"/>
    <property type="match status" value="1"/>
</dbReference>
<sequence length="424" mass="47186">MAAHPLRKSTPQPDTLGHYSRVRGESETLAAPLSDADATVQSMPDASPAKWHLAHTTWFFETMVLKPNAPGYRVFDEAYSFLFNSYYESVGERQPRPRRGMITRPALDEILAYRAHVDAAMEELIGRGPETAVAALIELGLHHEQQHQELLLTDILHLFAQNPLRPAYRDPEPLPVAAAPGEAAYVAFDGGIVEIGHDGSGFAYDCEGPRHQALIRPFRLADRCVTNGEWREFVDAGGYRDPMLWLSDGWAQILAHGWSAPLYWEERDGERWTMTLRGMQPIDTDAPVAHVSYFEADAFATWAGKRLPSEAEWELAAASLSTEGNFAKGGAGRLRPAPARAGPGLRQMFGDVWEWTRSPFTPYPGFRPAVGAVGEYNGKFMCGQYVLRGGSCATPDDHVRATYRNFFQPDKRWQLSGLRLAEDA</sequence>
<dbReference type="NCBIfam" id="TIGR03440">
    <property type="entry name" value="egtB_TIGR03440"/>
    <property type="match status" value="1"/>
</dbReference>
<comment type="caution">
    <text evidence="6">The sequence shown here is derived from an EMBL/GenBank/DDBJ whole genome shotgun (WGS) entry which is preliminary data.</text>
</comment>
<name>A0A2W5KFQ9_ANCNO</name>
<dbReference type="EMBL" id="QFPN01000004">
    <property type="protein sequence ID" value="PZQ15832.1"/>
    <property type="molecule type" value="Genomic_DNA"/>
</dbReference>
<feature type="domain" description="Sulfatase-modifying factor enzyme-like" evidence="4">
    <location>
        <begin position="343"/>
        <end position="421"/>
    </location>
</feature>
<dbReference type="Pfam" id="PF03781">
    <property type="entry name" value="FGE-sulfatase"/>
    <property type="match status" value="2"/>
</dbReference>
<dbReference type="PANTHER" id="PTHR23150">
    <property type="entry name" value="SULFATASE MODIFYING FACTOR 1, 2"/>
    <property type="match status" value="1"/>
</dbReference>
<keyword evidence="2" id="KW-0408">Iron</keyword>
<dbReference type="Proteomes" id="UP000249577">
    <property type="component" value="Unassembled WGS sequence"/>
</dbReference>
<proteinExistence type="predicted"/>
<gene>
    <name evidence="6" type="ORF">DI565_08325</name>
</gene>
<evidence type="ECO:0000256" key="1">
    <source>
        <dbReference type="ARBA" id="ARBA00023002"/>
    </source>
</evidence>
<feature type="domain" description="Sulfatase-modifying factor enzyme-like" evidence="4">
    <location>
        <begin position="185"/>
        <end position="321"/>
    </location>
</feature>
<dbReference type="GO" id="GO:0052699">
    <property type="term" value="P:ergothioneine biosynthetic process"/>
    <property type="evidence" value="ECO:0007669"/>
    <property type="project" value="InterPro"/>
</dbReference>
<dbReference type="InterPro" id="IPR024775">
    <property type="entry name" value="DinB-like"/>
</dbReference>
<feature type="domain" description="DinB-like" evidence="5">
    <location>
        <begin position="19"/>
        <end position="149"/>
    </location>
</feature>
<organism evidence="6 7">
    <name type="scientific">Ancylobacter novellus</name>
    <name type="common">Thiobacillus novellus</name>
    <dbReference type="NCBI Taxonomy" id="921"/>
    <lineage>
        <taxon>Bacteria</taxon>
        <taxon>Pseudomonadati</taxon>
        <taxon>Pseudomonadota</taxon>
        <taxon>Alphaproteobacteria</taxon>
        <taxon>Hyphomicrobiales</taxon>
        <taxon>Xanthobacteraceae</taxon>
        <taxon>Ancylobacter</taxon>
    </lineage>
</organism>
<evidence type="ECO:0000259" key="5">
    <source>
        <dbReference type="Pfam" id="PF12867"/>
    </source>
</evidence>
<dbReference type="InterPro" id="IPR051043">
    <property type="entry name" value="Sulfatase_Mod_Factor_Kinase"/>
</dbReference>
<dbReference type="InterPro" id="IPR005532">
    <property type="entry name" value="SUMF_dom"/>
</dbReference>
<evidence type="ECO:0000313" key="7">
    <source>
        <dbReference type="Proteomes" id="UP000249577"/>
    </source>
</evidence>
<protein>
    <submittedName>
        <fullName evidence="6">Ergothioneine biosynthesis protein EgtB</fullName>
    </submittedName>
</protein>
<dbReference type="InterPro" id="IPR017806">
    <property type="entry name" value="EgtB"/>
</dbReference>
<dbReference type="InterPro" id="IPR042095">
    <property type="entry name" value="SUMF_sf"/>
</dbReference>
<dbReference type="AlphaFoldDB" id="A0A2W5KFQ9"/>
<evidence type="ECO:0000313" key="6">
    <source>
        <dbReference type="EMBL" id="PZQ15832.1"/>
    </source>
</evidence>
<evidence type="ECO:0000259" key="4">
    <source>
        <dbReference type="Pfam" id="PF03781"/>
    </source>
</evidence>
<dbReference type="Pfam" id="PF12867">
    <property type="entry name" value="DinB_2"/>
    <property type="match status" value="1"/>
</dbReference>
<comment type="pathway">
    <text evidence="3">Amino-acid biosynthesis; ergothioneine biosynthesis.</text>
</comment>
<keyword evidence="1" id="KW-0560">Oxidoreductase</keyword>
<evidence type="ECO:0000256" key="2">
    <source>
        <dbReference type="ARBA" id="ARBA00023004"/>
    </source>
</evidence>
<reference evidence="6 7" key="1">
    <citation type="submission" date="2017-08" db="EMBL/GenBank/DDBJ databases">
        <title>Infants hospitalized years apart are colonized by the same room-sourced microbial strains.</title>
        <authorList>
            <person name="Brooks B."/>
            <person name="Olm M.R."/>
            <person name="Firek B.A."/>
            <person name="Baker R."/>
            <person name="Thomas B.C."/>
            <person name="Morowitz M.J."/>
            <person name="Banfield J.F."/>
        </authorList>
    </citation>
    <scope>NUCLEOTIDE SEQUENCE [LARGE SCALE GENOMIC DNA]</scope>
    <source>
        <strain evidence="6">S2_005_003_R2_43</strain>
    </source>
</reference>
<accession>A0A2W5KFQ9</accession>
<evidence type="ECO:0000256" key="3">
    <source>
        <dbReference type="ARBA" id="ARBA00037882"/>
    </source>
</evidence>
<dbReference type="Gene3D" id="3.90.1580.10">
    <property type="entry name" value="paralog of FGE (formylglycine-generating enzyme)"/>
    <property type="match status" value="1"/>
</dbReference>
<dbReference type="InterPro" id="IPR016187">
    <property type="entry name" value="CTDL_fold"/>
</dbReference>
<dbReference type="SUPFAM" id="SSF56436">
    <property type="entry name" value="C-type lectin-like"/>
    <property type="match status" value="1"/>
</dbReference>